<keyword evidence="2" id="KW-1133">Transmembrane helix</keyword>
<dbReference type="AlphaFoldDB" id="A0AA38RKB0"/>
<keyword evidence="4" id="KW-1185">Reference proteome</keyword>
<protein>
    <submittedName>
        <fullName evidence="3">Uncharacterized protein</fullName>
    </submittedName>
</protein>
<feature type="transmembrane region" description="Helical" evidence="2">
    <location>
        <begin position="66"/>
        <end position="84"/>
    </location>
</feature>
<proteinExistence type="predicted"/>
<evidence type="ECO:0000313" key="4">
    <source>
        <dbReference type="Proteomes" id="UP001174694"/>
    </source>
</evidence>
<dbReference type="EMBL" id="JANBVO010000019">
    <property type="protein sequence ID" value="KAJ9143291.1"/>
    <property type="molecule type" value="Genomic_DNA"/>
</dbReference>
<feature type="region of interest" description="Disordered" evidence="1">
    <location>
        <begin position="27"/>
        <end position="59"/>
    </location>
</feature>
<organism evidence="3 4">
    <name type="scientific">Pleurostoma richardsiae</name>
    <dbReference type="NCBI Taxonomy" id="41990"/>
    <lineage>
        <taxon>Eukaryota</taxon>
        <taxon>Fungi</taxon>
        <taxon>Dikarya</taxon>
        <taxon>Ascomycota</taxon>
        <taxon>Pezizomycotina</taxon>
        <taxon>Sordariomycetes</taxon>
        <taxon>Sordariomycetidae</taxon>
        <taxon>Calosphaeriales</taxon>
        <taxon>Pleurostomataceae</taxon>
        <taxon>Pleurostoma</taxon>
    </lineage>
</organism>
<accession>A0AA38RKB0</accession>
<gene>
    <name evidence="3" type="ORF">NKR23_g6470</name>
</gene>
<keyword evidence="2" id="KW-0812">Transmembrane</keyword>
<name>A0AA38RKB0_9PEZI</name>
<feature type="compositionally biased region" description="Low complexity" evidence="1">
    <location>
        <begin position="27"/>
        <end position="36"/>
    </location>
</feature>
<keyword evidence="2" id="KW-0472">Membrane</keyword>
<reference evidence="3" key="1">
    <citation type="submission" date="2022-07" db="EMBL/GenBank/DDBJ databases">
        <title>Fungi with potential for degradation of polypropylene.</title>
        <authorList>
            <person name="Gostincar C."/>
        </authorList>
    </citation>
    <scope>NUCLEOTIDE SEQUENCE</scope>
    <source>
        <strain evidence="3">EXF-13308</strain>
    </source>
</reference>
<feature type="region of interest" description="Disordered" evidence="1">
    <location>
        <begin position="88"/>
        <end position="127"/>
    </location>
</feature>
<sequence length="127" mass="12998">MSALRAITSVRAAGLRPVSSAVARQAPIAAAQTRTAHGFGSSRPDDLGGPGGQEDPFRRVDQNRRFALISGGVVLAVVAATWMMTGKPADSAKDQFGRTPGAGTPTGSLGEMSGRKSDRGGGAFRSE</sequence>
<evidence type="ECO:0000256" key="2">
    <source>
        <dbReference type="SAM" id="Phobius"/>
    </source>
</evidence>
<comment type="caution">
    <text evidence="3">The sequence shown here is derived from an EMBL/GenBank/DDBJ whole genome shotgun (WGS) entry which is preliminary data.</text>
</comment>
<evidence type="ECO:0000256" key="1">
    <source>
        <dbReference type="SAM" id="MobiDB-lite"/>
    </source>
</evidence>
<dbReference type="Proteomes" id="UP001174694">
    <property type="component" value="Unassembled WGS sequence"/>
</dbReference>
<evidence type="ECO:0000313" key="3">
    <source>
        <dbReference type="EMBL" id="KAJ9143291.1"/>
    </source>
</evidence>